<dbReference type="RefSeq" id="WP_048341931.1">
    <property type="nucleotide sequence ID" value="NZ_BJLQ01000027.1"/>
</dbReference>
<evidence type="ECO:0000313" key="1">
    <source>
        <dbReference type="EMBL" id="GEA85143.1"/>
    </source>
</evidence>
<gene>
    <name evidence="1" type="ORF">CGE01nite_23940</name>
</gene>
<evidence type="ECO:0000313" key="2">
    <source>
        <dbReference type="Proteomes" id="UP000320461"/>
    </source>
</evidence>
<dbReference type="Gene3D" id="2.60.120.10">
    <property type="entry name" value="Jelly Rolls"/>
    <property type="match status" value="1"/>
</dbReference>
<comment type="caution">
    <text evidence="1">The sequence shown here is derived from an EMBL/GenBank/DDBJ whole genome shotgun (WGS) entry which is preliminary data.</text>
</comment>
<reference evidence="1 2" key="1">
    <citation type="submission" date="2019-06" db="EMBL/GenBank/DDBJ databases">
        <title>Whole genome shotgun sequence of Cellulomonas gelida NBRC 3748.</title>
        <authorList>
            <person name="Hosoyama A."/>
            <person name="Uohara A."/>
            <person name="Ohji S."/>
            <person name="Ichikawa N."/>
        </authorList>
    </citation>
    <scope>NUCLEOTIDE SEQUENCE [LARGE SCALE GENOMIC DNA]</scope>
    <source>
        <strain evidence="1 2">NBRC 3748</strain>
    </source>
</reference>
<proteinExistence type="predicted"/>
<evidence type="ECO:0008006" key="3">
    <source>
        <dbReference type="Google" id="ProtNLM"/>
    </source>
</evidence>
<dbReference type="OrthoDB" id="5190473at2"/>
<protein>
    <recommendedName>
        <fullName evidence="3">Cupin</fullName>
    </recommendedName>
</protein>
<name>A0A4Y3KMN7_9CELL</name>
<accession>A0A4Y3KMN7</accession>
<dbReference type="EMBL" id="BJLQ01000027">
    <property type="protein sequence ID" value="GEA85143.1"/>
    <property type="molecule type" value="Genomic_DNA"/>
</dbReference>
<sequence>MADLVGAGRERLEAARASAHGRDAQLVVHDGVLRQTVLALVAGTELAEHNSPHAASLQVLVGRVRVTGIDESEVAEGELVVLTHERHAVLALEDSVFLLTTVTGLEPGQRTG</sequence>
<dbReference type="AlphaFoldDB" id="A0A4Y3KMN7"/>
<keyword evidence="2" id="KW-1185">Reference proteome</keyword>
<organism evidence="1 2">
    <name type="scientific">Cellulomonas gelida</name>
    <dbReference type="NCBI Taxonomy" id="1712"/>
    <lineage>
        <taxon>Bacteria</taxon>
        <taxon>Bacillati</taxon>
        <taxon>Actinomycetota</taxon>
        <taxon>Actinomycetes</taxon>
        <taxon>Micrococcales</taxon>
        <taxon>Cellulomonadaceae</taxon>
        <taxon>Cellulomonas</taxon>
    </lineage>
</organism>
<dbReference type="Proteomes" id="UP000320461">
    <property type="component" value="Unassembled WGS sequence"/>
</dbReference>
<dbReference type="InterPro" id="IPR014710">
    <property type="entry name" value="RmlC-like_jellyroll"/>
</dbReference>